<evidence type="ECO:0000313" key="3">
    <source>
        <dbReference type="Proteomes" id="UP000055611"/>
    </source>
</evidence>
<proteinExistence type="predicted"/>
<feature type="compositionally biased region" description="Basic and acidic residues" evidence="1">
    <location>
        <begin position="58"/>
        <end position="82"/>
    </location>
</feature>
<gene>
    <name evidence="2" type="ORF">AWY79_09545</name>
</gene>
<keyword evidence="3" id="KW-1185">Reference proteome</keyword>
<evidence type="ECO:0000256" key="1">
    <source>
        <dbReference type="SAM" id="MobiDB-lite"/>
    </source>
</evidence>
<evidence type="ECO:0008006" key="4">
    <source>
        <dbReference type="Google" id="ProtNLM"/>
    </source>
</evidence>
<sequence length="82" mass="9431">MKMPNTSPDTITSPIKAIRAKCLDCSGDSAKEVKLCTVETCALHPFRFGKNPFHKGRKLTEQEKRERAERLAKWREEQKQEA</sequence>
<feature type="region of interest" description="Disordered" evidence="1">
    <location>
        <begin position="49"/>
        <end position="82"/>
    </location>
</feature>
<evidence type="ECO:0000313" key="2">
    <source>
        <dbReference type="EMBL" id="AMK11340.1"/>
    </source>
</evidence>
<protein>
    <recommendedName>
        <fullName evidence="4">50S ribosomal protein L31</fullName>
    </recommendedName>
</protein>
<reference evidence="2 3" key="1">
    <citation type="journal article" date="2016" name="Front. Microbiol.">
        <title>Genome Sequence of the Piezophilic, Mesophilic Sulfate-Reducing Bacterium Desulfovibrio indicus J2T.</title>
        <authorList>
            <person name="Cao J."/>
            <person name="Maignien L."/>
            <person name="Shao Z."/>
            <person name="Alain K."/>
            <person name="Jebbar M."/>
        </authorList>
    </citation>
    <scope>NUCLEOTIDE SEQUENCE [LARGE SCALE GENOMIC DNA]</scope>
    <source>
        <strain evidence="2 3">J2</strain>
    </source>
</reference>
<accession>A0ABM5YVQ3</accession>
<organism evidence="2 3">
    <name type="scientific">Pseudodesulfovibrio indicus</name>
    <dbReference type="NCBI Taxonomy" id="1716143"/>
    <lineage>
        <taxon>Bacteria</taxon>
        <taxon>Pseudomonadati</taxon>
        <taxon>Thermodesulfobacteriota</taxon>
        <taxon>Desulfovibrionia</taxon>
        <taxon>Desulfovibrionales</taxon>
        <taxon>Desulfovibrionaceae</taxon>
    </lineage>
</organism>
<name>A0ABM5YVQ3_9BACT</name>
<dbReference type="RefSeq" id="WP_078063739.1">
    <property type="nucleotide sequence ID" value="NZ_CP014206.1"/>
</dbReference>
<dbReference type="EMBL" id="CP014206">
    <property type="protein sequence ID" value="AMK11340.1"/>
    <property type="molecule type" value="Genomic_DNA"/>
</dbReference>
<dbReference type="Proteomes" id="UP000055611">
    <property type="component" value="Chromosome"/>
</dbReference>